<keyword evidence="3" id="KW-0732">Signal</keyword>
<sequence length="557" mass="63107">MKKISNYKIVSLILLLLILSYSCTKLDETLYSNIKASSYYENQNEILAAVLRPYTHANAWATSTDARSWWKVSELSADQLAWPRKGVDGEDGGIWRRLHYHTWTSNDDISRTPWTLMWDGIGYCNVGIEFIEAKSAAEIGITEEEKASYVAELKIERDFYYIRTMDLYGNIPYVTSTSVKNPETLKSSVVFDSIENDIKANIANMPLLSSSNYGRLTKAGAYAMLVELYLNAEVWSGTPRWQDCINACDSILIGNVGGVTGSSISLDSSVTETFETTNKTSQEQIFSIAYNYQTANWSPGWPDNFYHFNQKIVYGGNRNGNNGIVLIPGVFSTYDNADRRKKEWFWVGQLYGYDAKTNTPNADSTKPLLGYREYANQPIAFVDAIKRFSTLGKNPSSSDSLGLPSNMTTGEENSGVRFNKYRIGASTDVNYNSTDWIIYRLTQIYYAKAEALMRLHGNTPTQEAVDLINACRKRDFDASVWNDKMFTLTNFNMDTLLAERGREFIFEGYRRQDLIRFGKFATGSWWDHTPTNATKELFPIPIEQLGLNPSLVQNPGY</sequence>
<keyword evidence="5" id="KW-0998">Cell outer membrane</keyword>
<dbReference type="InterPro" id="IPR012944">
    <property type="entry name" value="SusD_RagB_dom"/>
</dbReference>
<dbReference type="InterPro" id="IPR033985">
    <property type="entry name" value="SusD-like_N"/>
</dbReference>
<organism evidence="8 9">
    <name type="scientific">Rhizosphaericola mali</name>
    <dbReference type="NCBI Taxonomy" id="2545455"/>
    <lineage>
        <taxon>Bacteria</taxon>
        <taxon>Pseudomonadati</taxon>
        <taxon>Bacteroidota</taxon>
        <taxon>Chitinophagia</taxon>
        <taxon>Chitinophagales</taxon>
        <taxon>Chitinophagaceae</taxon>
        <taxon>Rhizosphaericola</taxon>
    </lineage>
</organism>
<evidence type="ECO:0000259" key="7">
    <source>
        <dbReference type="Pfam" id="PF14322"/>
    </source>
</evidence>
<dbReference type="EMBL" id="CP044016">
    <property type="protein sequence ID" value="QES87133.1"/>
    <property type="molecule type" value="Genomic_DNA"/>
</dbReference>
<proteinExistence type="inferred from homology"/>
<dbReference type="Gene3D" id="1.25.40.390">
    <property type="match status" value="1"/>
</dbReference>
<dbReference type="AlphaFoldDB" id="A0A5P2G211"/>
<dbReference type="KEGG" id="arac:E0W69_000080"/>
<evidence type="ECO:0000256" key="2">
    <source>
        <dbReference type="ARBA" id="ARBA00006275"/>
    </source>
</evidence>
<evidence type="ECO:0000256" key="5">
    <source>
        <dbReference type="ARBA" id="ARBA00023237"/>
    </source>
</evidence>
<gene>
    <name evidence="8" type="ORF">E0W69_000080</name>
</gene>
<keyword evidence="9" id="KW-1185">Reference proteome</keyword>
<accession>A0A5P2G211</accession>
<dbReference type="Pfam" id="PF07980">
    <property type="entry name" value="SusD_RagB"/>
    <property type="match status" value="1"/>
</dbReference>
<dbReference type="PROSITE" id="PS51257">
    <property type="entry name" value="PROKAR_LIPOPROTEIN"/>
    <property type="match status" value="1"/>
</dbReference>
<dbReference type="SUPFAM" id="SSF48452">
    <property type="entry name" value="TPR-like"/>
    <property type="match status" value="1"/>
</dbReference>
<feature type="domain" description="RagB/SusD" evidence="6">
    <location>
        <begin position="276"/>
        <end position="557"/>
    </location>
</feature>
<dbReference type="InterPro" id="IPR011990">
    <property type="entry name" value="TPR-like_helical_dom_sf"/>
</dbReference>
<evidence type="ECO:0000259" key="6">
    <source>
        <dbReference type="Pfam" id="PF07980"/>
    </source>
</evidence>
<dbReference type="RefSeq" id="WP_131328009.1">
    <property type="nucleotide sequence ID" value="NZ_CP044016.1"/>
</dbReference>
<comment type="similarity">
    <text evidence="2">Belongs to the SusD family.</text>
</comment>
<keyword evidence="4" id="KW-0472">Membrane</keyword>
<evidence type="ECO:0000256" key="3">
    <source>
        <dbReference type="ARBA" id="ARBA00022729"/>
    </source>
</evidence>
<feature type="domain" description="SusD-like N-terminal" evidence="7">
    <location>
        <begin position="96"/>
        <end position="230"/>
    </location>
</feature>
<protein>
    <submittedName>
        <fullName evidence="8">RagB/SusD family nutrient uptake outer membrane protein</fullName>
    </submittedName>
</protein>
<dbReference type="Proteomes" id="UP000292424">
    <property type="component" value="Chromosome"/>
</dbReference>
<evidence type="ECO:0000256" key="4">
    <source>
        <dbReference type="ARBA" id="ARBA00023136"/>
    </source>
</evidence>
<reference evidence="8 9" key="1">
    <citation type="submission" date="2019-09" db="EMBL/GenBank/DDBJ databases">
        <title>Complete genome sequence of Arachidicoccus sp. B3-10 isolated from apple orchard soil.</title>
        <authorList>
            <person name="Kim H.S."/>
            <person name="Han K.-I."/>
            <person name="Suh M.K."/>
            <person name="Lee K.C."/>
            <person name="Eom M.K."/>
            <person name="Kim J.-S."/>
            <person name="Kang S.W."/>
            <person name="Sin Y."/>
            <person name="Lee J.-S."/>
        </authorList>
    </citation>
    <scope>NUCLEOTIDE SEQUENCE [LARGE SCALE GENOMIC DNA]</scope>
    <source>
        <strain evidence="8 9">B3-10</strain>
    </source>
</reference>
<evidence type="ECO:0000313" key="9">
    <source>
        <dbReference type="Proteomes" id="UP000292424"/>
    </source>
</evidence>
<name>A0A5P2G211_9BACT</name>
<comment type="subcellular location">
    <subcellularLocation>
        <location evidence="1">Cell outer membrane</location>
    </subcellularLocation>
</comment>
<dbReference type="GO" id="GO:0009279">
    <property type="term" value="C:cell outer membrane"/>
    <property type="evidence" value="ECO:0007669"/>
    <property type="project" value="UniProtKB-SubCell"/>
</dbReference>
<dbReference type="Pfam" id="PF14322">
    <property type="entry name" value="SusD-like_3"/>
    <property type="match status" value="1"/>
</dbReference>
<evidence type="ECO:0000256" key="1">
    <source>
        <dbReference type="ARBA" id="ARBA00004442"/>
    </source>
</evidence>
<evidence type="ECO:0000313" key="8">
    <source>
        <dbReference type="EMBL" id="QES87133.1"/>
    </source>
</evidence>
<dbReference type="OrthoDB" id="9783641at2"/>